<dbReference type="Proteomes" id="UP000228948">
    <property type="component" value="Chromosome"/>
</dbReference>
<accession>A0A2K8KHA2</accession>
<gene>
    <name evidence="2" type="ORF">BG454_17425</name>
</gene>
<keyword evidence="3" id="KW-1185">Reference proteome</keyword>
<keyword evidence="1" id="KW-0472">Membrane</keyword>
<evidence type="ECO:0000256" key="1">
    <source>
        <dbReference type="SAM" id="Phobius"/>
    </source>
</evidence>
<name>A0A2K8KHA2_9RHOB</name>
<sequence length="59" mass="6194">MGRLARPALMAQAVAPMAGAFVISAMGEGATLYLLAALGTLNVALTWAMWHSTRHPLNT</sequence>
<evidence type="ECO:0000313" key="2">
    <source>
        <dbReference type="EMBL" id="ATX67373.1"/>
    </source>
</evidence>
<keyword evidence="1" id="KW-1133">Transmembrane helix</keyword>
<dbReference type="EMBL" id="CP024899">
    <property type="protein sequence ID" value="ATX67373.1"/>
    <property type="molecule type" value="Genomic_DNA"/>
</dbReference>
<dbReference type="AlphaFoldDB" id="A0A2K8KHA2"/>
<organism evidence="2 3">
    <name type="scientific">Roseinatronobacter bogoriensis subsp. barguzinensis</name>
    <dbReference type="NCBI Taxonomy" id="441209"/>
    <lineage>
        <taxon>Bacteria</taxon>
        <taxon>Pseudomonadati</taxon>
        <taxon>Pseudomonadota</taxon>
        <taxon>Alphaproteobacteria</taxon>
        <taxon>Rhodobacterales</taxon>
        <taxon>Paracoccaceae</taxon>
        <taxon>Roseinatronobacter</taxon>
    </lineage>
</organism>
<keyword evidence="1" id="KW-0812">Transmembrane</keyword>
<proteinExistence type="predicted"/>
<protein>
    <submittedName>
        <fullName evidence="2">Uncharacterized protein</fullName>
    </submittedName>
</protein>
<feature type="transmembrane region" description="Helical" evidence="1">
    <location>
        <begin position="30"/>
        <end position="50"/>
    </location>
</feature>
<dbReference type="STRING" id="441209.GCA_001870665_03273"/>
<dbReference type="KEGG" id="rbg:BG454_17425"/>
<evidence type="ECO:0000313" key="3">
    <source>
        <dbReference type="Proteomes" id="UP000228948"/>
    </source>
</evidence>
<reference evidence="2 3" key="1">
    <citation type="submission" date="2017-11" db="EMBL/GenBank/DDBJ databases">
        <title>Revised Sequence and Annotation of the Rhodobaca barguzinensis strain alga05 Genome.</title>
        <authorList>
            <person name="Kopejtka K."/>
            <person name="Tomasch J.M."/>
            <person name="Bunk B."/>
            <person name="Koblizek M."/>
        </authorList>
    </citation>
    <scope>NUCLEOTIDE SEQUENCE [LARGE SCALE GENOMIC DNA]</scope>
    <source>
        <strain evidence="3">alga05</strain>
    </source>
</reference>